<sequence length="191" mass="19760">MKSFTATTALLALISATSAASTSNLRFAKRNIPNGSCGGDPGQVGVANAINAWNADVQTVNAFLEQAPSLDSTSILFDIENVLTSAQDEPNQLTILACNEGVVPGTPGQTAADDLFAGFENNVLVPLGNIIQSPADADNVATQLHTINQFRCCSVLPDLDALWEQTAADEGLVGTVPISAPRPSTCASITC</sequence>
<feature type="chain" id="PRO_5002251792" evidence="1">
    <location>
        <begin position="20"/>
        <end position="191"/>
    </location>
</feature>
<organism evidence="2 3">
    <name type="scientific">Phialophora macrospora</name>
    <dbReference type="NCBI Taxonomy" id="1851006"/>
    <lineage>
        <taxon>Eukaryota</taxon>
        <taxon>Fungi</taxon>
        <taxon>Dikarya</taxon>
        <taxon>Ascomycota</taxon>
        <taxon>Pezizomycotina</taxon>
        <taxon>Eurotiomycetes</taxon>
        <taxon>Chaetothyriomycetidae</taxon>
        <taxon>Chaetothyriales</taxon>
        <taxon>Herpotrichiellaceae</taxon>
        <taxon>Phialophora</taxon>
    </lineage>
</organism>
<gene>
    <name evidence="2" type="ORF">PV04_05850</name>
</gene>
<accession>A0A0D2DWQ6</accession>
<dbReference type="Proteomes" id="UP000054266">
    <property type="component" value="Unassembled WGS sequence"/>
</dbReference>
<dbReference type="EMBL" id="KN846959">
    <property type="protein sequence ID" value="KIW66522.1"/>
    <property type="molecule type" value="Genomic_DNA"/>
</dbReference>
<evidence type="ECO:0000256" key="1">
    <source>
        <dbReference type="SAM" id="SignalP"/>
    </source>
</evidence>
<evidence type="ECO:0000313" key="2">
    <source>
        <dbReference type="EMBL" id="KIW66522.1"/>
    </source>
</evidence>
<keyword evidence="3" id="KW-1185">Reference proteome</keyword>
<reference evidence="2 3" key="1">
    <citation type="submission" date="2015-01" db="EMBL/GenBank/DDBJ databases">
        <title>The Genome Sequence of Capronia semiimmersa CBS27337.</title>
        <authorList>
            <consortium name="The Broad Institute Genomics Platform"/>
            <person name="Cuomo C."/>
            <person name="de Hoog S."/>
            <person name="Gorbushina A."/>
            <person name="Stielow B."/>
            <person name="Teixiera M."/>
            <person name="Abouelleil A."/>
            <person name="Chapman S.B."/>
            <person name="Priest M."/>
            <person name="Young S.K."/>
            <person name="Wortman J."/>
            <person name="Nusbaum C."/>
            <person name="Birren B."/>
        </authorList>
    </citation>
    <scope>NUCLEOTIDE SEQUENCE [LARGE SCALE GENOMIC DNA]</scope>
    <source>
        <strain evidence="2 3">CBS 27337</strain>
    </source>
</reference>
<name>A0A0D2DWQ6_9EURO</name>
<dbReference type="AlphaFoldDB" id="A0A0D2DWQ6"/>
<feature type="signal peptide" evidence="1">
    <location>
        <begin position="1"/>
        <end position="19"/>
    </location>
</feature>
<evidence type="ECO:0000313" key="3">
    <source>
        <dbReference type="Proteomes" id="UP000054266"/>
    </source>
</evidence>
<proteinExistence type="predicted"/>
<protein>
    <submittedName>
        <fullName evidence="2">Uncharacterized protein</fullName>
    </submittedName>
</protein>
<keyword evidence="1" id="KW-0732">Signal</keyword>
<dbReference type="HOGENOM" id="CLU_1414987_0_0_1"/>